<sequence>MALLRNLQQLWRTIVPDQYGLSSSSTSPIPVRQSPSIHTSIPPTGVTVGGDHDSTISPQHSSDSSPHISLPPEPSTPTSNQQSLPPSTVPTGSGQPHTRISMNDPLSQVNLSTPLMGVAGGGDRDSTKSPQRSSDSSPHISLPTKPSTPTSNQQSSPPSTVHTGSGLPHMGTSMNDPLSQVNLSTPSRGVAGSDDHDSTISPQHSSDSSPHISLPPEPSTPTPNQRSSPPSTVPTGSGLPHTGISMNDPLPQVNLHFPNVDSNGGFGHTIQGDQINNIYKTENESRAFERLAEKAAPNACYDSEQRFPPPNCHEGTRVQMIADISKWIEDESKTTSILWLHGTAGIGKSAIAQHIAEKYSACGMLGGAFFFSRNDSSRDNIGPFVASLAYQFCKAGSPLREALGPQIIENIARDPNILHTSCENQLQQLILNPCHRVEQTMQNVLPNLLIVDGLDECVDIDEQERVLELLRMLLVAHTFPSWIILLCSRPEPAIRDALHHPSFNQHRISYDMNMSDHLNRDIAKYLNDEFSRLRRKYQRVLRQEGATWPGHHVVNELVERADKQMIFAVTVIKYIDTRDELPQRRLERVCAIFVKAGMCSPYSALDVLYHDILVSCGEWEQVQPILRLLLTPHEPPLEVRTMEKGNTAWRSPAIIAQFLGVQEAQVQVTLDKLHSVLQIPSDDNNDHYKHPNNDHYKHPNNVYIAHATFPEFLGDRLRSAKFFTPKMTQSEYCEPLAMFSLGGLLDLARCYPPYHIEASTEAMLSWGKKFAYMDVALRYLILYGWTLWRNVTSPLSLNLVEALSNLDIYPFITLWCQKERQAYCTSNIKTDIKLEEQIKRAKSQESMPCKVIKRLEEFNGIESLNLAFPPGTQGNDVFVWMWWTGHRCWGPTTTGSGLFWANSPFLPPINSRAEPLLLPLDSLKYGMSVPQNWIQVASVTKENVELDVKLHNAIDREKHMLLEDIRNNTNYSVSEGIVMEDDLLHYRKIIKEHLKIIQGLPVELHDTEDPEAFWSWVDCDDENHNGSSASSSILTSRHRLDSSLSCVGDTYTGWKQMFQWCPYHSKFCHLYHGLIY</sequence>
<evidence type="ECO:0000313" key="4">
    <source>
        <dbReference type="EMBL" id="KAK7020147.1"/>
    </source>
</evidence>
<accession>A0AAW0B3Y1</accession>
<dbReference type="InterPro" id="IPR056884">
    <property type="entry name" value="NPHP3-like_N"/>
</dbReference>
<dbReference type="SUPFAM" id="SSF52540">
    <property type="entry name" value="P-loop containing nucleoside triphosphate hydrolases"/>
    <property type="match status" value="1"/>
</dbReference>
<feature type="compositionally biased region" description="Polar residues" evidence="2">
    <location>
        <begin position="128"/>
        <end position="139"/>
    </location>
</feature>
<evidence type="ECO:0000256" key="1">
    <source>
        <dbReference type="ARBA" id="ARBA00022737"/>
    </source>
</evidence>
<comment type="caution">
    <text evidence="4">The sequence shown here is derived from an EMBL/GenBank/DDBJ whole genome shotgun (WGS) entry which is preliminary data.</text>
</comment>
<dbReference type="EMBL" id="JAYKXP010000194">
    <property type="protein sequence ID" value="KAK7020147.1"/>
    <property type="molecule type" value="Genomic_DNA"/>
</dbReference>
<feature type="compositionally biased region" description="Low complexity" evidence="2">
    <location>
        <begin position="227"/>
        <end position="240"/>
    </location>
</feature>
<evidence type="ECO:0000313" key="5">
    <source>
        <dbReference type="Proteomes" id="UP001383192"/>
    </source>
</evidence>
<feature type="region of interest" description="Disordered" evidence="2">
    <location>
        <begin position="19"/>
        <end position="259"/>
    </location>
</feature>
<dbReference type="InterPro" id="IPR007111">
    <property type="entry name" value="NACHT_NTPase"/>
</dbReference>
<feature type="compositionally biased region" description="Polar residues" evidence="2">
    <location>
        <begin position="199"/>
        <end position="211"/>
    </location>
</feature>
<dbReference type="Proteomes" id="UP001383192">
    <property type="component" value="Unassembled WGS sequence"/>
</dbReference>
<keyword evidence="5" id="KW-1185">Reference proteome</keyword>
<evidence type="ECO:0000256" key="2">
    <source>
        <dbReference type="SAM" id="MobiDB-lite"/>
    </source>
</evidence>
<dbReference type="PANTHER" id="PTHR10039">
    <property type="entry name" value="AMELOGENIN"/>
    <property type="match status" value="1"/>
</dbReference>
<evidence type="ECO:0000259" key="3">
    <source>
        <dbReference type="PROSITE" id="PS50837"/>
    </source>
</evidence>
<keyword evidence="1" id="KW-0677">Repeat</keyword>
<reference evidence="4 5" key="1">
    <citation type="submission" date="2024-01" db="EMBL/GenBank/DDBJ databases">
        <title>A draft genome for a cacao thread blight-causing isolate of Paramarasmius palmivorus.</title>
        <authorList>
            <person name="Baruah I.K."/>
            <person name="Bukari Y."/>
            <person name="Amoako-Attah I."/>
            <person name="Meinhardt L.W."/>
            <person name="Bailey B.A."/>
            <person name="Cohen S.P."/>
        </authorList>
    </citation>
    <scope>NUCLEOTIDE SEQUENCE [LARGE SCALE GENOMIC DNA]</scope>
    <source>
        <strain evidence="4 5">GH-12</strain>
    </source>
</reference>
<dbReference type="InterPro" id="IPR027417">
    <property type="entry name" value="P-loop_NTPase"/>
</dbReference>
<name>A0AAW0B3Y1_9AGAR</name>
<dbReference type="Gene3D" id="3.40.50.300">
    <property type="entry name" value="P-loop containing nucleotide triphosphate hydrolases"/>
    <property type="match status" value="1"/>
</dbReference>
<dbReference type="PANTHER" id="PTHR10039:SF17">
    <property type="entry name" value="FUNGAL STAND N-TERMINAL GOODBYE DOMAIN-CONTAINING PROTEIN-RELATED"/>
    <property type="match status" value="1"/>
</dbReference>
<proteinExistence type="predicted"/>
<feature type="compositionally biased region" description="Polar residues" evidence="2">
    <location>
        <begin position="55"/>
        <end position="67"/>
    </location>
</feature>
<gene>
    <name evidence="4" type="ORF">VNI00_017868</name>
</gene>
<feature type="compositionally biased region" description="Polar residues" evidence="2">
    <location>
        <begin position="172"/>
        <end position="187"/>
    </location>
</feature>
<dbReference type="PROSITE" id="PS50837">
    <property type="entry name" value="NACHT"/>
    <property type="match status" value="1"/>
</dbReference>
<feature type="compositionally biased region" description="Polar residues" evidence="2">
    <location>
        <begin position="20"/>
        <end position="42"/>
    </location>
</feature>
<dbReference type="AlphaFoldDB" id="A0AAW0B3Y1"/>
<feature type="compositionally biased region" description="Low complexity" evidence="2">
    <location>
        <begin position="143"/>
        <end position="160"/>
    </location>
</feature>
<dbReference type="Pfam" id="PF24883">
    <property type="entry name" value="NPHP3_N"/>
    <property type="match status" value="1"/>
</dbReference>
<feature type="compositionally biased region" description="Polar residues" evidence="2">
    <location>
        <begin position="76"/>
        <end position="113"/>
    </location>
</feature>
<protein>
    <recommendedName>
        <fullName evidence="3">NACHT domain-containing protein</fullName>
    </recommendedName>
</protein>
<organism evidence="4 5">
    <name type="scientific">Paramarasmius palmivorus</name>
    <dbReference type="NCBI Taxonomy" id="297713"/>
    <lineage>
        <taxon>Eukaryota</taxon>
        <taxon>Fungi</taxon>
        <taxon>Dikarya</taxon>
        <taxon>Basidiomycota</taxon>
        <taxon>Agaricomycotina</taxon>
        <taxon>Agaricomycetes</taxon>
        <taxon>Agaricomycetidae</taxon>
        <taxon>Agaricales</taxon>
        <taxon>Marasmiineae</taxon>
        <taxon>Marasmiaceae</taxon>
        <taxon>Paramarasmius</taxon>
    </lineage>
</organism>
<feature type="domain" description="NACHT" evidence="3">
    <location>
        <begin position="336"/>
        <end position="490"/>
    </location>
</feature>